<organism evidence="1 2">
    <name type="scientific">Plakobranchus ocellatus</name>
    <dbReference type="NCBI Taxonomy" id="259542"/>
    <lineage>
        <taxon>Eukaryota</taxon>
        <taxon>Metazoa</taxon>
        <taxon>Spiralia</taxon>
        <taxon>Lophotrochozoa</taxon>
        <taxon>Mollusca</taxon>
        <taxon>Gastropoda</taxon>
        <taxon>Heterobranchia</taxon>
        <taxon>Euthyneura</taxon>
        <taxon>Panpulmonata</taxon>
        <taxon>Sacoglossa</taxon>
        <taxon>Placobranchoidea</taxon>
        <taxon>Plakobranchidae</taxon>
        <taxon>Plakobranchus</taxon>
    </lineage>
</organism>
<reference evidence="1 2" key="1">
    <citation type="journal article" date="2021" name="Elife">
        <title>Chloroplast acquisition without the gene transfer in kleptoplastic sea slugs, Plakobranchus ocellatus.</title>
        <authorList>
            <person name="Maeda T."/>
            <person name="Takahashi S."/>
            <person name="Yoshida T."/>
            <person name="Shimamura S."/>
            <person name="Takaki Y."/>
            <person name="Nagai Y."/>
            <person name="Toyoda A."/>
            <person name="Suzuki Y."/>
            <person name="Arimoto A."/>
            <person name="Ishii H."/>
            <person name="Satoh N."/>
            <person name="Nishiyama T."/>
            <person name="Hasebe M."/>
            <person name="Maruyama T."/>
            <person name="Minagawa J."/>
            <person name="Obokata J."/>
            <person name="Shigenobu S."/>
        </authorList>
    </citation>
    <scope>NUCLEOTIDE SEQUENCE [LARGE SCALE GENOMIC DNA]</scope>
</reference>
<proteinExistence type="predicted"/>
<keyword evidence="2" id="KW-1185">Reference proteome</keyword>
<dbReference type="Proteomes" id="UP000735302">
    <property type="component" value="Unassembled WGS sequence"/>
</dbReference>
<gene>
    <name evidence="1" type="ORF">PoB_000995800</name>
</gene>
<accession>A0AAV3YMH8</accession>
<name>A0AAV3YMH8_9GAST</name>
<evidence type="ECO:0000313" key="2">
    <source>
        <dbReference type="Proteomes" id="UP000735302"/>
    </source>
</evidence>
<sequence>MDQWIHIMGMDQRIRVNGHRSVDTTSYHTDENVANVQTTSIRLPSIRDANVADLIFCSLTQSCEVLSGTIISQYAQRPAATFLSGVRVLVHHQSLV</sequence>
<dbReference type="EMBL" id="BLXT01001203">
    <property type="protein sequence ID" value="GFN83452.1"/>
    <property type="molecule type" value="Genomic_DNA"/>
</dbReference>
<dbReference type="AlphaFoldDB" id="A0AAV3YMH8"/>
<comment type="caution">
    <text evidence="1">The sequence shown here is derived from an EMBL/GenBank/DDBJ whole genome shotgun (WGS) entry which is preliminary data.</text>
</comment>
<protein>
    <submittedName>
        <fullName evidence="1">Uncharacterized protein</fullName>
    </submittedName>
</protein>
<evidence type="ECO:0000313" key="1">
    <source>
        <dbReference type="EMBL" id="GFN83452.1"/>
    </source>
</evidence>